<dbReference type="PhylomeDB" id="B4GDI7"/>
<comment type="subcellular location">
    <subcellularLocation>
        <location evidence="1">Membrane</location>
        <topology evidence="1">Multi-pass membrane protein</topology>
    </subcellularLocation>
</comment>
<accession>B4GDI7</accession>
<evidence type="ECO:0000256" key="11">
    <source>
        <dbReference type="ARBA" id="ARBA00054632"/>
    </source>
</evidence>
<evidence type="ECO:0000256" key="2">
    <source>
        <dbReference type="ARBA" id="ARBA00008586"/>
    </source>
</evidence>
<comment type="similarity">
    <text evidence="2">Belongs to the major facilitator superfamily. Sodium/anion cotransporter family.</text>
</comment>
<dbReference type="PROSITE" id="PS00217">
    <property type="entry name" value="SUGAR_TRANSPORT_2"/>
    <property type="match status" value="1"/>
</dbReference>
<dbReference type="GO" id="GO:0006820">
    <property type="term" value="P:monoatomic anion transport"/>
    <property type="evidence" value="ECO:0007669"/>
    <property type="project" value="TreeGrafter"/>
</dbReference>
<evidence type="ECO:0000256" key="14">
    <source>
        <dbReference type="SAM" id="Phobius"/>
    </source>
</evidence>
<evidence type="ECO:0000256" key="6">
    <source>
        <dbReference type="ARBA" id="ARBA00022989"/>
    </source>
</evidence>
<feature type="transmembrane region" description="Helical" evidence="14">
    <location>
        <begin position="461"/>
        <end position="483"/>
    </location>
</feature>
<dbReference type="PANTHER" id="PTHR11662">
    <property type="entry name" value="SOLUTE CARRIER FAMILY 17"/>
    <property type="match status" value="1"/>
</dbReference>
<evidence type="ECO:0000256" key="4">
    <source>
        <dbReference type="ARBA" id="ARBA00022692"/>
    </source>
</evidence>
<feature type="domain" description="Major facilitator superfamily (MFS) profile" evidence="15">
    <location>
        <begin position="59"/>
        <end position="488"/>
    </location>
</feature>
<feature type="region of interest" description="Disordered" evidence="13">
    <location>
        <begin position="1"/>
        <end position="23"/>
    </location>
</feature>
<keyword evidence="9 14" id="KW-0472">Membrane</keyword>
<dbReference type="Proteomes" id="UP000008744">
    <property type="component" value="Unassembled WGS sequence"/>
</dbReference>
<feature type="transmembrane region" description="Helical" evidence="14">
    <location>
        <begin position="427"/>
        <end position="449"/>
    </location>
</feature>
<name>B4GDI7_DROPE</name>
<evidence type="ECO:0000313" key="16">
    <source>
        <dbReference type="EMBL" id="EDW31644.1"/>
    </source>
</evidence>
<evidence type="ECO:0000256" key="5">
    <source>
        <dbReference type="ARBA" id="ARBA00022847"/>
    </source>
</evidence>
<keyword evidence="17" id="KW-1185">Reference proteome</keyword>
<dbReference type="OMA" id="IKITHRW"/>
<proteinExistence type="inferred from homology"/>
<evidence type="ECO:0000256" key="13">
    <source>
        <dbReference type="SAM" id="MobiDB-lite"/>
    </source>
</evidence>
<dbReference type="InterPro" id="IPR036259">
    <property type="entry name" value="MFS_trans_sf"/>
</dbReference>
<organism evidence="17">
    <name type="scientific">Drosophila persimilis</name>
    <name type="common">Fruit fly</name>
    <dbReference type="NCBI Taxonomy" id="7234"/>
    <lineage>
        <taxon>Eukaryota</taxon>
        <taxon>Metazoa</taxon>
        <taxon>Ecdysozoa</taxon>
        <taxon>Arthropoda</taxon>
        <taxon>Hexapoda</taxon>
        <taxon>Insecta</taxon>
        <taxon>Pterygota</taxon>
        <taxon>Neoptera</taxon>
        <taxon>Endopterygota</taxon>
        <taxon>Diptera</taxon>
        <taxon>Brachycera</taxon>
        <taxon>Muscomorpha</taxon>
        <taxon>Ephydroidea</taxon>
        <taxon>Drosophilidae</taxon>
        <taxon>Drosophila</taxon>
        <taxon>Sophophora</taxon>
    </lineage>
</organism>
<keyword evidence="10" id="KW-0739">Sodium transport</keyword>
<evidence type="ECO:0000256" key="1">
    <source>
        <dbReference type="ARBA" id="ARBA00004141"/>
    </source>
</evidence>
<protein>
    <recommendedName>
        <fullName evidence="12">Putative inorganic phosphate cotransporter</fullName>
    </recommendedName>
</protein>
<dbReference type="FunFam" id="1.20.1250.20:FF:000144">
    <property type="entry name" value="Picot, isoform B"/>
    <property type="match status" value="1"/>
</dbReference>
<dbReference type="GO" id="GO:0016020">
    <property type="term" value="C:membrane"/>
    <property type="evidence" value="ECO:0007669"/>
    <property type="project" value="UniProtKB-SubCell"/>
</dbReference>
<evidence type="ECO:0000259" key="15">
    <source>
        <dbReference type="PROSITE" id="PS50850"/>
    </source>
</evidence>
<reference evidence="16 17" key="1">
    <citation type="journal article" date="2007" name="Nature">
        <title>Evolution of genes and genomes on the Drosophila phylogeny.</title>
        <authorList>
            <consortium name="Drosophila 12 Genomes Consortium"/>
            <person name="Clark A.G."/>
            <person name="Eisen M.B."/>
            <person name="Smith D.R."/>
            <person name="Bergman C.M."/>
            <person name="Oliver B."/>
            <person name="Markow T.A."/>
            <person name="Kaufman T.C."/>
            <person name="Kellis M."/>
            <person name="Gelbart W."/>
            <person name="Iyer V.N."/>
            <person name="Pollard D.A."/>
            <person name="Sackton T.B."/>
            <person name="Larracuente A.M."/>
            <person name="Singh N.D."/>
            <person name="Abad J.P."/>
            <person name="Abt D.N."/>
            <person name="Adryan B."/>
            <person name="Aguade M."/>
            <person name="Akashi H."/>
            <person name="Anderson W.W."/>
            <person name="Aquadro C.F."/>
            <person name="Ardell D.H."/>
            <person name="Arguello R."/>
            <person name="Artieri C.G."/>
            <person name="Barbash D.A."/>
            <person name="Barker D."/>
            <person name="Barsanti P."/>
            <person name="Batterham P."/>
            <person name="Batzoglou S."/>
            <person name="Begun D."/>
            <person name="Bhutkar A."/>
            <person name="Blanco E."/>
            <person name="Bosak S.A."/>
            <person name="Bradley R.K."/>
            <person name="Brand A.D."/>
            <person name="Brent M.R."/>
            <person name="Brooks A.N."/>
            <person name="Brown R.H."/>
            <person name="Butlin R.K."/>
            <person name="Caggese C."/>
            <person name="Calvi B.R."/>
            <person name="Bernardo de Carvalho A."/>
            <person name="Caspi A."/>
            <person name="Castrezana S."/>
            <person name="Celniker S.E."/>
            <person name="Chang J.L."/>
            <person name="Chapple C."/>
            <person name="Chatterji S."/>
            <person name="Chinwalla A."/>
            <person name="Civetta A."/>
            <person name="Clifton S.W."/>
            <person name="Comeron J.M."/>
            <person name="Costello J.C."/>
            <person name="Coyne J.A."/>
            <person name="Daub J."/>
            <person name="David R.G."/>
            <person name="Delcher A.L."/>
            <person name="Delehaunty K."/>
            <person name="Do C.B."/>
            <person name="Ebling H."/>
            <person name="Edwards K."/>
            <person name="Eickbush T."/>
            <person name="Evans J.D."/>
            <person name="Filipski A."/>
            <person name="Findeiss S."/>
            <person name="Freyhult E."/>
            <person name="Fulton L."/>
            <person name="Fulton R."/>
            <person name="Garcia A.C."/>
            <person name="Gardiner A."/>
            <person name="Garfield D.A."/>
            <person name="Garvin B.E."/>
            <person name="Gibson G."/>
            <person name="Gilbert D."/>
            <person name="Gnerre S."/>
            <person name="Godfrey J."/>
            <person name="Good R."/>
            <person name="Gotea V."/>
            <person name="Gravely B."/>
            <person name="Greenberg A.J."/>
            <person name="Griffiths-Jones S."/>
            <person name="Gross S."/>
            <person name="Guigo R."/>
            <person name="Gustafson E.A."/>
            <person name="Haerty W."/>
            <person name="Hahn M.W."/>
            <person name="Halligan D.L."/>
            <person name="Halpern A.L."/>
            <person name="Halter G.M."/>
            <person name="Han M.V."/>
            <person name="Heger A."/>
            <person name="Hillier L."/>
            <person name="Hinrichs A.S."/>
            <person name="Holmes I."/>
            <person name="Hoskins R.A."/>
            <person name="Hubisz M.J."/>
            <person name="Hultmark D."/>
            <person name="Huntley M.A."/>
            <person name="Jaffe D.B."/>
            <person name="Jagadeeshan S."/>
            <person name="Jeck W.R."/>
            <person name="Johnson J."/>
            <person name="Jones C.D."/>
            <person name="Jordan W.C."/>
            <person name="Karpen G.H."/>
            <person name="Kataoka E."/>
            <person name="Keightley P.D."/>
            <person name="Kheradpour P."/>
            <person name="Kirkness E.F."/>
            <person name="Koerich L.B."/>
            <person name="Kristiansen K."/>
            <person name="Kudrna D."/>
            <person name="Kulathinal R.J."/>
            <person name="Kumar S."/>
            <person name="Kwok R."/>
            <person name="Lander E."/>
            <person name="Langley C.H."/>
            <person name="Lapoint R."/>
            <person name="Lazzaro B.P."/>
            <person name="Lee S.J."/>
            <person name="Levesque L."/>
            <person name="Li R."/>
            <person name="Lin C.F."/>
            <person name="Lin M.F."/>
            <person name="Lindblad-Toh K."/>
            <person name="Llopart A."/>
            <person name="Long M."/>
            <person name="Low L."/>
            <person name="Lozovsky E."/>
            <person name="Lu J."/>
            <person name="Luo M."/>
            <person name="Machado C.A."/>
            <person name="Makalowski W."/>
            <person name="Marzo M."/>
            <person name="Matsuda M."/>
            <person name="Matzkin L."/>
            <person name="McAllister B."/>
            <person name="McBride C.S."/>
            <person name="McKernan B."/>
            <person name="McKernan K."/>
            <person name="Mendez-Lago M."/>
            <person name="Minx P."/>
            <person name="Mollenhauer M.U."/>
            <person name="Montooth K."/>
            <person name="Mount S.M."/>
            <person name="Mu X."/>
            <person name="Myers E."/>
            <person name="Negre B."/>
            <person name="Newfeld S."/>
            <person name="Nielsen R."/>
            <person name="Noor M.A."/>
            <person name="O'Grady P."/>
            <person name="Pachter L."/>
            <person name="Papaceit M."/>
            <person name="Parisi M.J."/>
            <person name="Parisi M."/>
            <person name="Parts L."/>
            <person name="Pedersen J.S."/>
            <person name="Pesole G."/>
            <person name="Phillippy A.M."/>
            <person name="Ponting C.P."/>
            <person name="Pop M."/>
            <person name="Porcelli D."/>
            <person name="Powell J.R."/>
            <person name="Prohaska S."/>
            <person name="Pruitt K."/>
            <person name="Puig M."/>
            <person name="Quesneville H."/>
            <person name="Ram K.R."/>
            <person name="Rand D."/>
            <person name="Rasmussen M.D."/>
            <person name="Reed L.K."/>
            <person name="Reenan R."/>
            <person name="Reily A."/>
            <person name="Remington K.A."/>
            <person name="Rieger T.T."/>
            <person name="Ritchie M.G."/>
            <person name="Robin C."/>
            <person name="Rogers Y.H."/>
            <person name="Rohde C."/>
            <person name="Rozas J."/>
            <person name="Rubenfield M.J."/>
            <person name="Ruiz A."/>
            <person name="Russo S."/>
            <person name="Salzberg S.L."/>
            <person name="Sanchez-Gracia A."/>
            <person name="Saranga D.J."/>
            <person name="Sato H."/>
            <person name="Schaeffer S.W."/>
            <person name="Schatz M.C."/>
            <person name="Schlenke T."/>
            <person name="Schwartz R."/>
            <person name="Segarra C."/>
            <person name="Singh R.S."/>
            <person name="Sirot L."/>
            <person name="Sirota M."/>
            <person name="Sisneros N.B."/>
            <person name="Smith C.D."/>
            <person name="Smith T.F."/>
            <person name="Spieth J."/>
            <person name="Stage D.E."/>
            <person name="Stark A."/>
            <person name="Stephan W."/>
            <person name="Strausberg R.L."/>
            <person name="Strempel S."/>
            <person name="Sturgill D."/>
            <person name="Sutton G."/>
            <person name="Sutton G.G."/>
            <person name="Tao W."/>
            <person name="Teichmann S."/>
            <person name="Tobari Y.N."/>
            <person name="Tomimura Y."/>
            <person name="Tsolas J.M."/>
            <person name="Valente V.L."/>
            <person name="Venter E."/>
            <person name="Venter J.C."/>
            <person name="Vicario S."/>
            <person name="Vieira F.G."/>
            <person name="Vilella A.J."/>
            <person name="Villasante A."/>
            <person name="Walenz B."/>
            <person name="Wang J."/>
            <person name="Wasserman M."/>
            <person name="Watts T."/>
            <person name="Wilson D."/>
            <person name="Wilson R.K."/>
            <person name="Wing R.A."/>
            <person name="Wolfner M.F."/>
            <person name="Wong A."/>
            <person name="Wong G.K."/>
            <person name="Wu C.I."/>
            <person name="Wu G."/>
            <person name="Yamamoto D."/>
            <person name="Yang H.P."/>
            <person name="Yang S.P."/>
            <person name="Yorke J.A."/>
            <person name="Yoshida K."/>
            <person name="Zdobnov E."/>
            <person name="Zhang P."/>
            <person name="Zhang Y."/>
            <person name="Zimin A.V."/>
            <person name="Baldwin J."/>
            <person name="Abdouelleil A."/>
            <person name="Abdulkadir J."/>
            <person name="Abebe A."/>
            <person name="Abera B."/>
            <person name="Abreu J."/>
            <person name="Acer S.C."/>
            <person name="Aftuck L."/>
            <person name="Alexander A."/>
            <person name="An P."/>
            <person name="Anderson E."/>
            <person name="Anderson S."/>
            <person name="Arachi H."/>
            <person name="Azer M."/>
            <person name="Bachantsang P."/>
            <person name="Barry A."/>
            <person name="Bayul T."/>
            <person name="Berlin A."/>
            <person name="Bessette D."/>
            <person name="Bloom T."/>
            <person name="Blye J."/>
            <person name="Boguslavskiy L."/>
            <person name="Bonnet C."/>
            <person name="Boukhgalter B."/>
            <person name="Bourzgui I."/>
            <person name="Brown A."/>
            <person name="Cahill P."/>
            <person name="Channer S."/>
            <person name="Cheshatsang Y."/>
            <person name="Chuda L."/>
            <person name="Citroen M."/>
            <person name="Collymore A."/>
            <person name="Cooke P."/>
            <person name="Costello M."/>
            <person name="D'Aco K."/>
            <person name="Daza R."/>
            <person name="De Haan G."/>
            <person name="DeGray S."/>
            <person name="DeMaso C."/>
            <person name="Dhargay N."/>
            <person name="Dooley K."/>
            <person name="Dooley E."/>
            <person name="Doricent M."/>
            <person name="Dorje P."/>
            <person name="Dorjee K."/>
            <person name="Dupes A."/>
            <person name="Elong R."/>
            <person name="Falk J."/>
            <person name="Farina A."/>
            <person name="Faro S."/>
            <person name="Ferguson D."/>
            <person name="Fisher S."/>
            <person name="Foley C.D."/>
            <person name="Franke A."/>
            <person name="Friedrich D."/>
            <person name="Gadbois L."/>
            <person name="Gearin G."/>
            <person name="Gearin C.R."/>
            <person name="Giannoukos G."/>
            <person name="Goode T."/>
            <person name="Graham J."/>
            <person name="Grandbois E."/>
            <person name="Grewal S."/>
            <person name="Gyaltsen K."/>
            <person name="Hafez N."/>
            <person name="Hagos B."/>
            <person name="Hall J."/>
            <person name="Henson C."/>
            <person name="Hollinger A."/>
            <person name="Honan T."/>
            <person name="Huard M.D."/>
            <person name="Hughes L."/>
            <person name="Hurhula B."/>
            <person name="Husby M.E."/>
            <person name="Kamat A."/>
            <person name="Kanga B."/>
            <person name="Kashin S."/>
            <person name="Khazanovich D."/>
            <person name="Kisner P."/>
            <person name="Lance K."/>
            <person name="Lara M."/>
            <person name="Lee W."/>
            <person name="Lennon N."/>
            <person name="Letendre F."/>
            <person name="LeVine R."/>
            <person name="Lipovsky A."/>
            <person name="Liu X."/>
            <person name="Liu J."/>
            <person name="Liu S."/>
            <person name="Lokyitsang T."/>
            <person name="Lokyitsang Y."/>
            <person name="Lubonja R."/>
            <person name="Lui A."/>
            <person name="MacDonald P."/>
            <person name="Magnisalis V."/>
            <person name="Maru K."/>
            <person name="Matthews C."/>
            <person name="McCusker W."/>
            <person name="McDonough S."/>
            <person name="Mehta T."/>
            <person name="Meldrim J."/>
            <person name="Meneus L."/>
            <person name="Mihai O."/>
            <person name="Mihalev A."/>
            <person name="Mihova T."/>
            <person name="Mittelman R."/>
            <person name="Mlenga V."/>
            <person name="Montmayeur A."/>
            <person name="Mulrain L."/>
            <person name="Navidi A."/>
            <person name="Naylor J."/>
            <person name="Negash T."/>
            <person name="Nguyen T."/>
            <person name="Nguyen N."/>
            <person name="Nicol R."/>
            <person name="Norbu C."/>
            <person name="Norbu N."/>
            <person name="Novod N."/>
            <person name="O'Neill B."/>
            <person name="Osman S."/>
            <person name="Markiewicz E."/>
            <person name="Oyono O.L."/>
            <person name="Patti C."/>
            <person name="Phunkhang P."/>
            <person name="Pierre F."/>
            <person name="Priest M."/>
            <person name="Raghuraman S."/>
            <person name="Rege F."/>
            <person name="Reyes R."/>
            <person name="Rise C."/>
            <person name="Rogov P."/>
            <person name="Ross K."/>
            <person name="Ryan E."/>
            <person name="Settipalli S."/>
            <person name="Shea T."/>
            <person name="Sherpa N."/>
            <person name="Shi L."/>
            <person name="Shih D."/>
            <person name="Sparrow T."/>
            <person name="Spaulding J."/>
            <person name="Stalker J."/>
            <person name="Stange-Thomann N."/>
            <person name="Stavropoulos S."/>
            <person name="Stone C."/>
            <person name="Strader C."/>
            <person name="Tesfaye S."/>
            <person name="Thomson T."/>
            <person name="Thoulutsang Y."/>
            <person name="Thoulutsang D."/>
            <person name="Topham K."/>
            <person name="Topping I."/>
            <person name="Tsamla T."/>
            <person name="Vassiliev H."/>
            <person name="Vo A."/>
            <person name="Wangchuk T."/>
            <person name="Wangdi T."/>
            <person name="Weiand M."/>
            <person name="Wilkinson J."/>
            <person name="Wilson A."/>
            <person name="Yadav S."/>
            <person name="Young G."/>
            <person name="Yu Q."/>
            <person name="Zembek L."/>
            <person name="Zhong D."/>
            <person name="Zimmer A."/>
            <person name="Zwirko Z."/>
            <person name="Jaffe D.B."/>
            <person name="Alvarez P."/>
            <person name="Brockman W."/>
            <person name="Butler J."/>
            <person name="Chin C."/>
            <person name="Gnerre S."/>
            <person name="Grabherr M."/>
            <person name="Kleber M."/>
            <person name="Mauceli E."/>
            <person name="MacCallum I."/>
        </authorList>
    </citation>
    <scope>NUCLEOTIDE SEQUENCE [LARGE SCALE GENOMIC DNA]</scope>
    <source>
        <strain evidence="17">MSH-3 / Tucson 14011-0111.49</strain>
    </source>
</reference>
<keyword evidence="6 14" id="KW-1133">Transmembrane helix</keyword>
<feature type="transmembrane region" description="Helical" evidence="14">
    <location>
        <begin position="370"/>
        <end position="388"/>
    </location>
</feature>
<dbReference type="FunFam" id="1.20.120.540:FF:000001">
    <property type="entry name" value="Blast:Putative inorganic phosphate cotransporter"/>
    <property type="match status" value="1"/>
</dbReference>
<dbReference type="CDD" id="cd17318">
    <property type="entry name" value="MFS_SLC17"/>
    <property type="match status" value="1"/>
</dbReference>
<dbReference type="Gene3D" id="1.20.1250.20">
    <property type="entry name" value="MFS general substrate transporter like domains"/>
    <property type="match status" value="2"/>
</dbReference>
<feature type="transmembrane region" description="Helical" evidence="14">
    <location>
        <begin position="394"/>
        <end position="415"/>
    </location>
</feature>
<feature type="transmembrane region" description="Helical" evidence="14">
    <location>
        <begin position="286"/>
        <end position="304"/>
    </location>
</feature>
<keyword evidence="7" id="KW-0915">Sodium</keyword>
<dbReference type="GO" id="GO:0006814">
    <property type="term" value="P:sodium ion transport"/>
    <property type="evidence" value="ECO:0007669"/>
    <property type="project" value="UniProtKB-KW"/>
</dbReference>
<evidence type="ECO:0000313" key="17">
    <source>
        <dbReference type="Proteomes" id="UP000008744"/>
    </source>
</evidence>
<dbReference type="InterPro" id="IPR050382">
    <property type="entry name" value="MFS_Na/Anion_cotransporter"/>
</dbReference>
<dbReference type="InterPro" id="IPR020846">
    <property type="entry name" value="MFS_dom"/>
</dbReference>
<keyword evidence="8" id="KW-0406">Ion transport</keyword>
<evidence type="ECO:0000256" key="12">
    <source>
        <dbReference type="ARBA" id="ARBA00068450"/>
    </source>
</evidence>
<dbReference type="EMBL" id="CH479181">
    <property type="protein sequence ID" value="EDW31644.1"/>
    <property type="molecule type" value="Genomic_DNA"/>
</dbReference>
<keyword evidence="5" id="KW-0769">Symport</keyword>
<evidence type="ECO:0000256" key="7">
    <source>
        <dbReference type="ARBA" id="ARBA00023053"/>
    </source>
</evidence>
<dbReference type="SUPFAM" id="SSF103473">
    <property type="entry name" value="MFS general substrate transporter"/>
    <property type="match status" value="1"/>
</dbReference>
<evidence type="ECO:0000256" key="10">
    <source>
        <dbReference type="ARBA" id="ARBA00023201"/>
    </source>
</evidence>
<sequence>MKLMCCGGSNDSMDLKNPKKDDEAEAKELTNPIMVNTVKNRRFEDEGSGLGVRHFQVFLLFCALTVAYAQRVNLSVAVVAMLDSNSANPDFPEYNWSDKIKSLLLSSFFWGYVVTQVPAGQLARKFGGKVMILSGLTICSVLNILTPLCAKFGGWQLVCALRVVEGLCQGVVFPSTHTILSQWAPPKERATLGTCAYSGNQFGTIIMLATSGMLAASSAGWPSIFYISGGVGCVWSVVYFLWGASSPSECKSISSEERKLIEMAQAGEVATVQDQAKEQPQPRTPWLSIFTSPSFLVLIVAHSTHNWGFWTLLTEIPSYMKNILGKDIKSNALLSSLPYFCMFCMSFVFSAISAQLNNRNCISTAASRKLFNTIGTWIPMVTLIGLGYTGADQGTLAVVLLCFTVGTNGATYLGFNMNHIDLSPNFAGILMGITNCVGNIMSIIAPLVVGVIVTDEKDPDLWRIVFFIAAGFYLVGNGLFVIFGKAEVQPWNDPPVKPRRNSTPQVESQH</sequence>
<dbReference type="AlphaFoldDB" id="B4GDI7"/>
<dbReference type="HOGENOM" id="CLU_001265_5_0_1"/>
<dbReference type="PANTHER" id="PTHR11662:SF280">
    <property type="entry name" value="FI21844P1-RELATED"/>
    <property type="match status" value="1"/>
</dbReference>
<dbReference type="InterPro" id="IPR005829">
    <property type="entry name" value="Sugar_transporter_CS"/>
</dbReference>
<feature type="compositionally biased region" description="Basic and acidic residues" evidence="13">
    <location>
        <begin position="13"/>
        <end position="23"/>
    </location>
</feature>
<comment type="function">
    <text evidence="11">May be an inorganic phosphate cotransporter.</text>
</comment>
<dbReference type="InterPro" id="IPR011701">
    <property type="entry name" value="MFS"/>
</dbReference>
<gene>
    <name evidence="16" type="primary">Dper\GL10849</name>
    <name evidence="16" type="ORF">Dper_GL10849</name>
</gene>
<dbReference type="STRING" id="7234.B4GDI7"/>
<evidence type="ECO:0000256" key="3">
    <source>
        <dbReference type="ARBA" id="ARBA00022448"/>
    </source>
</evidence>
<dbReference type="GO" id="GO:0015293">
    <property type="term" value="F:symporter activity"/>
    <property type="evidence" value="ECO:0007669"/>
    <property type="project" value="UniProtKB-KW"/>
</dbReference>
<feature type="transmembrane region" description="Helical" evidence="14">
    <location>
        <begin position="337"/>
        <end position="358"/>
    </location>
</feature>
<keyword evidence="3" id="KW-0813">Transport</keyword>
<keyword evidence="4 14" id="KW-0812">Transmembrane</keyword>
<evidence type="ECO:0000256" key="8">
    <source>
        <dbReference type="ARBA" id="ARBA00023065"/>
    </source>
</evidence>
<evidence type="ECO:0000256" key="9">
    <source>
        <dbReference type="ARBA" id="ARBA00023136"/>
    </source>
</evidence>
<dbReference type="eggNOG" id="KOG2532">
    <property type="taxonomic scope" value="Eukaryota"/>
</dbReference>
<dbReference type="OrthoDB" id="2985014at2759"/>
<dbReference type="FunFam" id="1.20.1250.20:FF:000003">
    <property type="entry name" value="Solute carrier family 17 member 3"/>
    <property type="match status" value="1"/>
</dbReference>
<feature type="transmembrane region" description="Helical" evidence="14">
    <location>
        <begin position="223"/>
        <end position="242"/>
    </location>
</feature>
<dbReference type="Pfam" id="PF07690">
    <property type="entry name" value="MFS_1"/>
    <property type="match status" value="1"/>
</dbReference>
<dbReference type="PROSITE" id="PS50850">
    <property type="entry name" value="MFS"/>
    <property type="match status" value="1"/>
</dbReference>